<dbReference type="RefSeq" id="WP_022635906.1">
    <property type="nucleotide sequence ID" value="NZ_ASJR01000002.1"/>
</dbReference>
<dbReference type="OrthoDB" id="48047at2"/>
<comment type="caution">
    <text evidence="2">The sequence shown here is derived from an EMBL/GenBank/DDBJ whole genome shotgun (WGS) entry which is preliminary data.</text>
</comment>
<protein>
    <recommendedName>
        <fullName evidence="1">SHOCT domain-containing protein</fullName>
    </recommendedName>
</protein>
<accession>U7DC90</accession>
<dbReference type="Proteomes" id="UP000017148">
    <property type="component" value="Unassembled WGS sequence"/>
</dbReference>
<name>U7DC90_9BACT</name>
<proteinExistence type="predicted"/>
<feature type="domain" description="SHOCT" evidence="1">
    <location>
        <begin position="56"/>
        <end position="81"/>
    </location>
</feature>
<dbReference type="InterPro" id="IPR018649">
    <property type="entry name" value="SHOCT"/>
</dbReference>
<evidence type="ECO:0000313" key="3">
    <source>
        <dbReference type="Proteomes" id="UP000017148"/>
    </source>
</evidence>
<keyword evidence="3" id="KW-1185">Reference proteome</keyword>
<organism evidence="2 3">
    <name type="scientific">Chitinivibrio alkaliphilus ACht1</name>
    <dbReference type="NCBI Taxonomy" id="1313304"/>
    <lineage>
        <taxon>Bacteria</taxon>
        <taxon>Pseudomonadati</taxon>
        <taxon>Fibrobacterota</taxon>
        <taxon>Chitinivibrionia</taxon>
        <taxon>Chitinivibrionales</taxon>
        <taxon>Chitinivibrionaceae</taxon>
        <taxon>Chitinivibrio</taxon>
    </lineage>
</organism>
<dbReference type="Pfam" id="PF09851">
    <property type="entry name" value="SHOCT"/>
    <property type="match status" value="1"/>
</dbReference>
<gene>
    <name evidence="2" type="ORF">CALK_0363</name>
</gene>
<sequence length="83" mass="9430">MKQGRISFCLIRKTASFLLGSALIGGIIRRCRHHSCLCKNGNVNQEHGESAGVQSPLELLKKRYVLGEISRKEFEQMRRDISE</sequence>
<dbReference type="AlphaFoldDB" id="U7DC90"/>
<reference evidence="2 3" key="1">
    <citation type="journal article" date="2013" name="Environ. Microbiol.">
        <title>Genome analysis of Chitinivibrio alkaliphilus gen. nov., sp. nov., a novel extremely haloalkaliphilic anaerobic chitinolytic bacterium from the candidate phylum Termite Group 3.</title>
        <authorList>
            <person name="Sorokin D.Y."/>
            <person name="Gumerov V.M."/>
            <person name="Rakitin A.L."/>
            <person name="Beletsky A.V."/>
            <person name="Damste J.S."/>
            <person name="Muyzer G."/>
            <person name="Mardanov A.V."/>
            <person name="Ravin N.V."/>
        </authorList>
    </citation>
    <scope>NUCLEOTIDE SEQUENCE [LARGE SCALE GENOMIC DNA]</scope>
    <source>
        <strain evidence="2 3">ACht1</strain>
    </source>
</reference>
<evidence type="ECO:0000313" key="2">
    <source>
        <dbReference type="EMBL" id="ERP39193.1"/>
    </source>
</evidence>
<dbReference type="EMBL" id="ASJR01000002">
    <property type="protein sequence ID" value="ERP39193.1"/>
    <property type="molecule type" value="Genomic_DNA"/>
</dbReference>
<evidence type="ECO:0000259" key="1">
    <source>
        <dbReference type="Pfam" id="PF09851"/>
    </source>
</evidence>